<evidence type="ECO:0000256" key="1">
    <source>
        <dbReference type="SAM" id="Phobius"/>
    </source>
</evidence>
<sequence length="144" mass="15764">MTSAPAIGFEYRPSRWVPRLLVAVTGLTLLAIALSGLPGFLQLISMLGAAAACGHALRRLRLPVSAVGWANQGGWSLRGLDGADEPAVLLSHKVFRTVVLLRLASRRYGKLTFWLMPDNSDADIRRRLRMRLAIQRANTEESTG</sequence>
<evidence type="ECO:0008006" key="4">
    <source>
        <dbReference type="Google" id="ProtNLM"/>
    </source>
</evidence>
<evidence type="ECO:0000313" key="2">
    <source>
        <dbReference type="EMBL" id="MFK2875223.1"/>
    </source>
</evidence>
<dbReference type="RefSeq" id="WP_284395704.1">
    <property type="nucleotide sequence ID" value="NZ_BSNQ01000003.1"/>
</dbReference>
<feature type="transmembrane region" description="Helical" evidence="1">
    <location>
        <begin position="16"/>
        <end position="34"/>
    </location>
</feature>
<organism evidence="2 3">
    <name type="scientific">Dyella lipolytica</name>
    <dbReference type="NCBI Taxonomy" id="1867835"/>
    <lineage>
        <taxon>Bacteria</taxon>
        <taxon>Pseudomonadati</taxon>
        <taxon>Pseudomonadota</taxon>
        <taxon>Gammaproteobacteria</taxon>
        <taxon>Lysobacterales</taxon>
        <taxon>Rhodanobacteraceae</taxon>
        <taxon>Dyella</taxon>
    </lineage>
</organism>
<accession>A0ABW8J0B4</accession>
<gene>
    <name evidence="2" type="ORF">ISP13_16970</name>
</gene>
<reference evidence="2 3" key="1">
    <citation type="submission" date="2020-10" db="EMBL/GenBank/DDBJ databases">
        <title>Phylogeny of dyella-like bacteria.</title>
        <authorList>
            <person name="Fu J."/>
        </authorList>
    </citation>
    <scope>NUCLEOTIDE SEQUENCE [LARGE SCALE GENOMIC DNA]</scope>
    <source>
        <strain evidence="2 3">DHOB07</strain>
    </source>
</reference>
<dbReference type="EMBL" id="JADIKG010000013">
    <property type="protein sequence ID" value="MFK2875223.1"/>
    <property type="molecule type" value="Genomic_DNA"/>
</dbReference>
<comment type="caution">
    <text evidence="2">The sequence shown here is derived from an EMBL/GenBank/DDBJ whole genome shotgun (WGS) entry which is preliminary data.</text>
</comment>
<proteinExistence type="predicted"/>
<dbReference type="Proteomes" id="UP001620405">
    <property type="component" value="Unassembled WGS sequence"/>
</dbReference>
<keyword evidence="1" id="KW-1133">Transmembrane helix</keyword>
<keyword evidence="3" id="KW-1185">Reference proteome</keyword>
<protein>
    <recommendedName>
        <fullName evidence="4">Toxin CptA</fullName>
    </recommendedName>
</protein>
<evidence type="ECO:0000313" key="3">
    <source>
        <dbReference type="Proteomes" id="UP001620405"/>
    </source>
</evidence>
<keyword evidence="1" id="KW-0812">Transmembrane</keyword>
<keyword evidence="1" id="KW-0472">Membrane</keyword>
<name>A0ABW8J0B4_9GAMM</name>